<dbReference type="EMBL" id="UOFB01000027">
    <property type="protein sequence ID" value="VAW44220.1"/>
    <property type="molecule type" value="Genomic_DNA"/>
</dbReference>
<evidence type="ECO:0000259" key="1">
    <source>
        <dbReference type="PROSITE" id="PS51186"/>
    </source>
</evidence>
<proteinExistence type="predicted"/>
<dbReference type="GO" id="GO:0016747">
    <property type="term" value="F:acyltransferase activity, transferring groups other than amino-acyl groups"/>
    <property type="evidence" value="ECO:0007669"/>
    <property type="project" value="InterPro"/>
</dbReference>
<dbReference type="AlphaFoldDB" id="A0A3B0VV28"/>
<feature type="domain" description="N-acetyltransferase" evidence="1">
    <location>
        <begin position="3"/>
        <end position="166"/>
    </location>
</feature>
<dbReference type="Gene3D" id="3.40.630.30">
    <property type="match status" value="1"/>
</dbReference>
<dbReference type="SUPFAM" id="SSF55729">
    <property type="entry name" value="Acyl-CoA N-acyltransferases (Nat)"/>
    <property type="match status" value="1"/>
</dbReference>
<dbReference type="NCBIfam" id="TIGR03585">
    <property type="entry name" value="PseH"/>
    <property type="match status" value="1"/>
</dbReference>
<dbReference type="InterPro" id="IPR016181">
    <property type="entry name" value="Acyl_CoA_acyltransferase"/>
</dbReference>
<gene>
    <name evidence="2" type="ORF">MNBD_GAMMA04-235</name>
</gene>
<organism evidence="2">
    <name type="scientific">hydrothermal vent metagenome</name>
    <dbReference type="NCBI Taxonomy" id="652676"/>
    <lineage>
        <taxon>unclassified sequences</taxon>
        <taxon>metagenomes</taxon>
        <taxon>ecological metagenomes</taxon>
    </lineage>
</organism>
<protein>
    <recommendedName>
        <fullName evidence="1">N-acetyltransferase domain-containing protein</fullName>
    </recommendedName>
</protein>
<dbReference type="InterPro" id="IPR020036">
    <property type="entry name" value="PseH"/>
</dbReference>
<accession>A0A3B0VV28</accession>
<reference evidence="2" key="1">
    <citation type="submission" date="2018-06" db="EMBL/GenBank/DDBJ databases">
        <authorList>
            <person name="Zhirakovskaya E."/>
        </authorList>
    </citation>
    <scope>NUCLEOTIDE SEQUENCE</scope>
</reference>
<dbReference type="PANTHER" id="PTHR43415">
    <property type="entry name" value="SPERMIDINE N(1)-ACETYLTRANSFERASE"/>
    <property type="match status" value="1"/>
</dbReference>
<dbReference type="PANTHER" id="PTHR43415:SF3">
    <property type="entry name" value="GNAT-FAMILY ACETYLTRANSFERASE"/>
    <property type="match status" value="1"/>
</dbReference>
<dbReference type="Pfam" id="PF13302">
    <property type="entry name" value="Acetyltransf_3"/>
    <property type="match status" value="1"/>
</dbReference>
<dbReference type="PROSITE" id="PS51186">
    <property type="entry name" value="GNAT"/>
    <property type="match status" value="1"/>
</dbReference>
<sequence>MNILLRLMTPQDLPMVRAWRNHSKVNVFMCSQQFISAEAHQAWFEKMQQDALRYLYLYEEESVAMGFVQFQQKSLESAVYEWGFYLNPEAPKGTGFRLTSQALHQAFEVLKAHKVCGEVLGFNQASIQLHKRLGFKQEGLLEQQHFLNHQYHDVHCFGLLHHEFNPQVGEE</sequence>
<evidence type="ECO:0000313" key="2">
    <source>
        <dbReference type="EMBL" id="VAW44220.1"/>
    </source>
</evidence>
<dbReference type="InterPro" id="IPR000182">
    <property type="entry name" value="GNAT_dom"/>
</dbReference>
<name>A0A3B0VV28_9ZZZZ</name>